<feature type="region of interest" description="Disordered" evidence="2">
    <location>
        <begin position="187"/>
        <end position="211"/>
    </location>
</feature>
<organism evidence="3 4">
    <name type="scientific">Neovison vison</name>
    <name type="common">American mink</name>
    <name type="synonym">Mustela vison</name>
    <dbReference type="NCBI Taxonomy" id="452646"/>
    <lineage>
        <taxon>Eukaryota</taxon>
        <taxon>Metazoa</taxon>
        <taxon>Chordata</taxon>
        <taxon>Craniata</taxon>
        <taxon>Vertebrata</taxon>
        <taxon>Euteleostomi</taxon>
        <taxon>Mammalia</taxon>
        <taxon>Eutheria</taxon>
        <taxon>Laurasiatheria</taxon>
        <taxon>Carnivora</taxon>
        <taxon>Caniformia</taxon>
        <taxon>Musteloidea</taxon>
        <taxon>Mustelidae</taxon>
        <taxon>Mustelinae</taxon>
        <taxon>Neogale</taxon>
    </lineage>
</organism>
<evidence type="ECO:0000256" key="1">
    <source>
        <dbReference type="SAM" id="Coils"/>
    </source>
</evidence>
<proteinExistence type="predicted"/>
<dbReference type="Pfam" id="PF15372">
    <property type="entry name" value="DUF4600"/>
    <property type="match status" value="1"/>
</dbReference>
<dbReference type="AlphaFoldDB" id="A0A8C7BS38"/>
<dbReference type="InterPro" id="IPR028022">
    <property type="entry name" value="DUF4600"/>
</dbReference>
<keyword evidence="1" id="KW-0175">Coiled coil</keyword>
<dbReference type="PANTHER" id="PTHR28671:SF3">
    <property type="entry name" value="COILED-COIL DOMAIN-CONTAINING PROTEIN 169"/>
    <property type="match status" value="1"/>
</dbReference>
<dbReference type="Ensembl" id="ENSNVIT00000033061.1">
    <property type="protein sequence ID" value="ENSNVIP00000028521.1"/>
    <property type="gene ID" value="ENSNVIG00000021999.1"/>
</dbReference>
<sequence>MEEGRGDNFDGVSTYRLIMELLEEILLKDIVQLSILEIRHKLAELEAKLNTDDEGGEWKVRYETQLELNDQLEKQIVSLEDKMEKIHGNSPDRLSSAYEQMPVEYLNTLLKQLEKEERGLENQVKDCALRLEQESRAYRKTNNEHCRYLAEMSWVSDSYQVFKRKQMDQLPRMKENLVKMGRYKPVNKTMNSKRGPVKKITRSNHLPKLNL</sequence>
<name>A0A8C7BS38_NEOVI</name>
<dbReference type="Proteomes" id="UP000694425">
    <property type="component" value="Unplaced"/>
</dbReference>
<protein>
    <recommendedName>
        <fullName evidence="5">Coiled-coil domain-containing protein 169</fullName>
    </recommendedName>
</protein>
<dbReference type="GeneTree" id="ENSGT00390000011174"/>
<accession>A0A8C7BS38</accession>
<feature type="coiled-coil region" evidence="1">
    <location>
        <begin position="62"/>
        <end position="130"/>
    </location>
</feature>
<keyword evidence="4" id="KW-1185">Reference proteome</keyword>
<reference evidence="3" key="1">
    <citation type="submission" date="2025-08" db="UniProtKB">
        <authorList>
            <consortium name="Ensembl"/>
        </authorList>
    </citation>
    <scope>IDENTIFICATION</scope>
</reference>
<evidence type="ECO:0008006" key="5">
    <source>
        <dbReference type="Google" id="ProtNLM"/>
    </source>
</evidence>
<dbReference type="PANTHER" id="PTHR28671">
    <property type="entry name" value="COILED-COIL DOMAIN-CONTAINING PROTEIN 169"/>
    <property type="match status" value="1"/>
</dbReference>
<evidence type="ECO:0000313" key="4">
    <source>
        <dbReference type="Proteomes" id="UP000694425"/>
    </source>
</evidence>
<evidence type="ECO:0000256" key="2">
    <source>
        <dbReference type="SAM" id="MobiDB-lite"/>
    </source>
</evidence>
<reference evidence="3" key="2">
    <citation type="submission" date="2025-09" db="UniProtKB">
        <authorList>
            <consortium name="Ensembl"/>
        </authorList>
    </citation>
    <scope>IDENTIFICATION</scope>
</reference>
<evidence type="ECO:0000313" key="3">
    <source>
        <dbReference type="Ensembl" id="ENSNVIP00000028521.1"/>
    </source>
</evidence>